<dbReference type="AlphaFoldDB" id="A0AAJ0C7C5"/>
<dbReference type="GeneID" id="85310051"/>
<dbReference type="EMBL" id="MU838999">
    <property type="protein sequence ID" value="KAK1770867.1"/>
    <property type="molecule type" value="Genomic_DNA"/>
</dbReference>
<dbReference type="GO" id="GO:0051301">
    <property type="term" value="P:cell division"/>
    <property type="evidence" value="ECO:0007669"/>
    <property type="project" value="UniProtKB-KW"/>
</dbReference>
<dbReference type="PANTHER" id="PTHR34065">
    <property type="entry name" value="CELL DIVISION CONTROL PROTEIN 14"/>
    <property type="match status" value="1"/>
</dbReference>
<comment type="caution">
    <text evidence="2">The sequence shown here is derived from an EMBL/GenBank/DDBJ whole genome shotgun (WGS) entry which is preliminary data.</text>
</comment>
<sequence length="307" mass="33348">MEALLSLAFDNLSSYDGLKINKGLKQVEGLLAQICLSSPAGASKSPRKPSSSPTKDGDSPPSPHKALSDLSDDPAFREFFKLQQGFEWNVAQRLLTTLDRLVARGGDGQNDLLILNALDLIQGVLLLHPPSKALFSREVYMDLLLDLVEPVNCPAIQCATLLTLVVALIGAPRNTRTFESQDGLLTITSLFRSRSTSRDVKLKLVEFLYFYLMPETPSIPRAEARANSATPAMLQRSPSKLARAFAGDVGSPAAARRRRADSGDDDDDDGSTRTTEEKQAFLAQHLPTVEDLVKDLRNSAPFGGVVV</sequence>
<keyword evidence="2" id="KW-0132">Cell division</keyword>
<evidence type="ECO:0000313" key="2">
    <source>
        <dbReference type="EMBL" id="KAK1770867.1"/>
    </source>
</evidence>
<keyword evidence="2" id="KW-0131">Cell cycle</keyword>
<feature type="region of interest" description="Disordered" evidence="1">
    <location>
        <begin position="39"/>
        <end position="68"/>
    </location>
</feature>
<dbReference type="InterPro" id="IPR012535">
    <property type="entry name" value="Cell_div_Cdc14"/>
</dbReference>
<dbReference type="Proteomes" id="UP001244011">
    <property type="component" value="Unassembled WGS sequence"/>
</dbReference>
<gene>
    <name evidence="2" type="ORF">QBC33DRAFT_525997</name>
</gene>
<feature type="region of interest" description="Disordered" evidence="1">
    <location>
        <begin position="246"/>
        <end position="278"/>
    </location>
</feature>
<organism evidence="2 3">
    <name type="scientific">Phialemonium atrogriseum</name>
    <dbReference type="NCBI Taxonomy" id="1093897"/>
    <lineage>
        <taxon>Eukaryota</taxon>
        <taxon>Fungi</taxon>
        <taxon>Dikarya</taxon>
        <taxon>Ascomycota</taxon>
        <taxon>Pezizomycotina</taxon>
        <taxon>Sordariomycetes</taxon>
        <taxon>Sordariomycetidae</taxon>
        <taxon>Cephalothecales</taxon>
        <taxon>Cephalothecaceae</taxon>
        <taxon>Phialemonium</taxon>
    </lineage>
</organism>
<dbReference type="PANTHER" id="PTHR34065:SF1">
    <property type="entry name" value="CELL DIVISION CONTROL PROTEIN 14"/>
    <property type="match status" value="1"/>
</dbReference>
<evidence type="ECO:0000256" key="1">
    <source>
        <dbReference type="SAM" id="MobiDB-lite"/>
    </source>
</evidence>
<protein>
    <submittedName>
        <fullName evidence="2">Cell division control protein 14</fullName>
    </submittedName>
</protein>
<name>A0AAJ0C7C5_9PEZI</name>
<feature type="compositionally biased region" description="Low complexity" evidence="1">
    <location>
        <begin position="39"/>
        <end position="53"/>
    </location>
</feature>
<dbReference type="RefSeq" id="XP_060287080.1">
    <property type="nucleotide sequence ID" value="XM_060426864.1"/>
</dbReference>
<reference evidence="2" key="1">
    <citation type="submission" date="2023-06" db="EMBL/GenBank/DDBJ databases">
        <title>Genome-scale phylogeny and comparative genomics of the fungal order Sordariales.</title>
        <authorList>
            <consortium name="Lawrence Berkeley National Laboratory"/>
            <person name="Hensen N."/>
            <person name="Bonometti L."/>
            <person name="Westerberg I."/>
            <person name="Brannstrom I.O."/>
            <person name="Guillou S."/>
            <person name="Cros-Aarteil S."/>
            <person name="Calhoun S."/>
            <person name="Haridas S."/>
            <person name="Kuo A."/>
            <person name="Mondo S."/>
            <person name="Pangilinan J."/>
            <person name="Riley R."/>
            <person name="Labutti K."/>
            <person name="Andreopoulos B."/>
            <person name="Lipzen A."/>
            <person name="Chen C."/>
            <person name="Yanf M."/>
            <person name="Daum C."/>
            <person name="Ng V."/>
            <person name="Clum A."/>
            <person name="Steindorff A."/>
            <person name="Ohm R."/>
            <person name="Martin F."/>
            <person name="Silar P."/>
            <person name="Natvig D."/>
            <person name="Lalanne C."/>
            <person name="Gautier V."/>
            <person name="Ament-Velasquez S.L."/>
            <person name="Kruys A."/>
            <person name="Hutchinson M.I."/>
            <person name="Powell A.J."/>
            <person name="Barry K."/>
            <person name="Miller A.N."/>
            <person name="Grigoriev I.V."/>
            <person name="Debuchy R."/>
            <person name="Gladieux P."/>
            <person name="Thoren M.H."/>
            <person name="Johannesson H."/>
        </authorList>
    </citation>
    <scope>NUCLEOTIDE SEQUENCE</scope>
    <source>
        <strain evidence="2">8032-3</strain>
    </source>
</reference>
<evidence type="ECO:0000313" key="3">
    <source>
        <dbReference type="Proteomes" id="UP001244011"/>
    </source>
</evidence>
<proteinExistence type="predicted"/>
<keyword evidence="3" id="KW-1185">Reference proteome</keyword>
<accession>A0AAJ0C7C5</accession>
<dbReference type="Pfam" id="PF08045">
    <property type="entry name" value="CDC14"/>
    <property type="match status" value="1"/>
</dbReference>